<proteinExistence type="predicted"/>
<feature type="region of interest" description="Disordered" evidence="1">
    <location>
        <begin position="1"/>
        <end position="23"/>
    </location>
</feature>
<dbReference type="HOGENOM" id="CLU_1312811_0_0_1"/>
<evidence type="ECO:0000313" key="3">
    <source>
        <dbReference type="Proteomes" id="UP000053257"/>
    </source>
</evidence>
<protein>
    <submittedName>
        <fullName evidence="2">Uncharacterized protein</fullName>
    </submittedName>
</protein>
<name>A0A0C3PIY2_PHLG1</name>
<feature type="compositionally biased region" description="Low complexity" evidence="1">
    <location>
        <begin position="1"/>
        <end position="11"/>
    </location>
</feature>
<dbReference type="PANTHER" id="PTHR34213:SF2">
    <property type="entry name" value="NUCLEAR TRANSPORT FACTOR 2 (NTF2) FAMILY PROTEIN"/>
    <property type="match status" value="1"/>
</dbReference>
<gene>
    <name evidence="2" type="ORF">PHLGIDRAFT_107516</name>
</gene>
<evidence type="ECO:0000313" key="2">
    <source>
        <dbReference type="EMBL" id="KIP06013.1"/>
    </source>
</evidence>
<dbReference type="PANTHER" id="PTHR34213">
    <property type="entry name" value="NUCLEAR TRANSPORT FACTOR 2 (NTF2) FAMILY PROTEIN"/>
    <property type="match status" value="1"/>
</dbReference>
<dbReference type="OrthoDB" id="2400485at2759"/>
<reference evidence="2 3" key="1">
    <citation type="journal article" date="2014" name="PLoS Genet.">
        <title>Analysis of the Phlebiopsis gigantea genome, transcriptome and secretome provides insight into its pioneer colonization strategies of wood.</title>
        <authorList>
            <person name="Hori C."/>
            <person name="Ishida T."/>
            <person name="Igarashi K."/>
            <person name="Samejima M."/>
            <person name="Suzuki H."/>
            <person name="Master E."/>
            <person name="Ferreira P."/>
            <person name="Ruiz-Duenas F.J."/>
            <person name="Held B."/>
            <person name="Canessa P."/>
            <person name="Larrondo L.F."/>
            <person name="Schmoll M."/>
            <person name="Druzhinina I.S."/>
            <person name="Kubicek C.P."/>
            <person name="Gaskell J.A."/>
            <person name="Kersten P."/>
            <person name="St John F."/>
            <person name="Glasner J."/>
            <person name="Sabat G."/>
            <person name="Splinter BonDurant S."/>
            <person name="Syed K."/>
            <person name="Yadav J."/>
            <person name="Mgbeahuruike A.C."/>
            <person name="Kovalchuk A."/>
            <person name="Asiegbu F.O."/>
            <person name="Lackner G."/>
            <person name="Hoffmeister D."/>
            <person name="Rencoret J."/>
            <person name="Gutierrez A."/>
            <person name="Sun H."/>
            <person name="Lindquist E."/>
            <person name="Barry K."/>
            <person name="Riley R."/>
            <person name="Grigoriev I.V."/>
            <person name="Henrissat B."/>
            <person name="Kues U."/>
            <person name="Berka R.M."/>
            <person name="Martinez A.T."/>
            <person name="Covert S.F."/>
            <person name="Blanchette R.A."/>
            <person name="Cullen D."/>
        </authorList>
    </citation>
    <scope>NUCLEOTIDE SEQUENCE [LARGE SCALE GENOMIC DNA]</scope>
    <source>
        <strain evidence="2 3">11061_1 CR5-6</strain>
    </source>
</reference>
<accession>A0A0C3PIY2</accession>
<keyword evidence="3" id="KW-1185">Reference proteome</keyword>
<dbReference type="Proteomes" id="UP000053257">
    <property type="component" value="Unassembled WGS sequence"/>
</dbReference>
<sequence length="236" mass="26768">MSLSLSPSPSLDIHRQHSSRAPVRAPTLTHHASPFIALPSPDSLTSIVSGAHYAGGFTTPPHHEHTRHDRKRRTLSISGDDPTVFTTYHDVLEDLENLFCGAATPELFERRFRHDSRYEDPLCKCIGITECVAQFVALSKLCSSSKRISCRVLSATMNPNKIVLAQTQEYKLRWIGKKKVVESFIVVDLDDDFKIVEMVDQWNGEHPSTGWFVLQFRRLNAKVMPWIIHMPHPRSS</sequence>
<organism evidence="2 3">
    <name type="scientific">Phlebiopsis gigantea (strain 11061_1 CR5-6)</name>
    <name type="common">White-rot fungus</name>
    <name type="synonym">Peniophora gigantea</name>
    <dbReference type="NCBI Taxonomy" id="745531"/>
    <lineage>
        <taxon>Eukaryota</taxon>
        <taxon>Fungi</taxon>
        <taxon>Dikarya</taxon>
        <taxon>Basidiomycota</taxon>
        <taxon>Agaricomycotina</taxon>
        <taxon>Agaricomycetes</taxon>
        <taxon>Polyporales</taxon>
        <taxon>Phanerochaetaceae</taxon>
        <taxon>Phlebiopsis</taxon>
    </lineage>
</organism>
<evidence type="ECO:0000256" key="1">
    <source>
        <dbReference type="SAM" id="MobiDB-lite"/>
    </source>
</evidence>
<dbReference type="AlphaFoldDB" id="A0A0C3PIY2"/>
<dbReference type="EMBL" id="KN840528">
    <property type="protein sequence ID" value="KIP06013.1"/>
    <property type="molecule type" value="Genomic_DNA"/>
</dbReference>